<evidence type="ECO:0000256" key="2">
    <source>
        <dbReference type="ARBA" id="ARBA00023306"/>
    </source>
</evidence>
<keyword evidence="2" id="KW-0131">Cell cycle</keyword>
<dbReference type="EMBL" id="HBHW01025125">
    <property type="protein sequence ID" value="CAE0051467.1"/>
    <property type="molecule type" value="Transcribed_RNA"/>
</dbReference>
<comment type="similarity">
    <text evidence="1">Belongs to the SAPS family.</text>
</comment>
<dbReference type="GO" id="GO:0019888">
    <property type="term" value="F:protein phosphatase regulator activity"/>
    <property type="evidence" value="ECO:0007669"/>
    <property type="project" value="TreeGrafter"/>
</dbReference>
<dbReference type="AlphaFoldDB" id="A0A7S2ZU10"/>
<proteinExistence type="inferred from homology"/>
<evidence type="ECO:0000256" key="1">
    <source>
        <dbReference type="ARBA" id="ARBA00006180"/>
    </source>
</evidence>
<name>A0A7S2ZU10_9RHOD</name>
<organism evidence="4">
    <name type="scientific">Rhodosorus marinus</name>
    <dbReference type="NCBI Taxonomy" id="101924"/>
    <lineage>
        <taxon>Eukaryota</taxon>
        <taxon>Rhodophyta</taxon>
        <taxon>Stylonematophyceae</taxon>
        <taxon>Stylonematales</taxon>
        <taxon>Stylonemataceae</taxon>
        <taxon>Rhodosorus</taxon>
    </lineage>
</organism>
<evidence type="ECO:0000256" key="3">
    <source>
        <dbReference type="SAM" id="MobiDB-lite"/>
    </source>
</evidence>
<feature type="compositionally biased region" description="Low complexity" evidence="3">
    <location>
        <begin position="197"/>
        <end position="211"/>
    </location>
</feature>
<feature type="compositionally biased region" description="Acidic residues" evidence="3">
    <location>
        <begin position="505"/>
        <end position="517"/>
    </location>
</feature>
<dbReference type="PANTHER" id="PTHR12634:SF8">
    <property type="entry name" value="FIERY MOUNTAIN, ISOFORM D"/>
    <property type="match status" value="1"/>
</dbReference>
<dbReference type="PANTHER" id="PTHR12634">
    <property type="entry name" value="SIT4 YEAST -ASSOCIATING PROTEIN-RELATED"/>
    <property type="match status" value="1"/>
</dbReference>
<reference evidence="4" key="1">
    <citation type="submission" date="2021-01" db="EMBL/GenBank/DDBJ databases">
        <authorList>
            <person name="Corre E."/>
            <person name="Pelletier E."/>
            <person name="Niang G."/>
            <person name="Scheremetjew M."/>
            <person name="Finn R."/>
            <person name="Kale V."/>
            <person name="Holt S."/>
            <person name="Cochrane G."/>
            <person name="Meng A."/>
            <person name="Brown T."/>
            <person name="Cohen L."/>
        </authorList>
    </citation>
    <scope>NUCLEOTIDE SEQUENCE</scope>
    <source>
        <strain evidence="4">CCMP 769</strain>
    </source>
</reference>
<dbReference type="Pfam" id="PF04499">
    <property type="entry name" value="SAPS"/>
    <property type="match status" value="1"/>
</dbReference>
<evidence type="ECO:0000313" key="4">
    <source>
        <dbReference type="EMBL" id="CAE0051467.1"/>
    </source>
</evidence>
<feature type="compositionally biased region" description="Polar residues" evidence="3">
    <location>
        <begin position="427"/>
        <end position="436"/>
    </location>
</feature>
<sequence>MEAILQRQNFMIGILRNANAAPITDIIVRILDNPETERPFSTIVEPPSSEAVQLLAESEILVGLGNLCIATIEEGSSLSDDEEERLRYERIENSSLVMVDLTRRVLQLSQAHYTMPENLNIFSNPGTIGRIMDTALDGDLSDPIVRIGLIHVLNVFIELLTTELNFCSPSRPKNEDEQQEMNSIIRAMTASRPRSTPVGSSPLPSPKSVSSTNREQLLSTFMLERELKNRIPRLLKILQGKSYIPPLQTTAGVIEQPLGSLKLKLVELFVAALKMGGEDLQGAMSDLDVPNLLLDLFFTYEWGSILHQIIASAILTALDPEEFTNTFIQKTWLRTYLVKQLMATYKKYLGKKETDEHYRNGFLGHIVLITTKVEEFLSNFDYRPNKVEYLREDVLDEFEVFCEEHLVAEKERTSKQLGGERPGGPTRSASDSGNTNEEVISEVFGMEELMDGLTGGESNDAMKIFEAYLMKSSDGPDKDSDEDDIPDEGVDTVEGNRGDHLEGLPAEDDEDSDNEEYEQFVSAEMDKARNDFEKTIAEHGVD</sequence>
<feature type="region of interest" description="Disordered" evidence="3">
    <location>
        <begin position="189"/>
        <end position="212"/>
    </location>
</feature>
<feature type="compositionally biased region" description="Acidic residues" evidence="3">
    <location>
        <begin position="479"/>
        <end position="491"/>
    </location>
</feature>
<gene>
    <name evidence="4" type="ORF">RMAR00112_LOCUS19467</name>
</gene>
<dbReference type="InterPro" id="IPR007587">
    <property type="entry name" value="SAPS"/>
</dbReference>
<dbReference type="GO" id="GO:0019903">
    <property type="term" value="F:protein phosphatase binding"/>
    <property type="evidence" value="ECO:0007669"/>
    <property type="project" value="InterPro"/>
</dbReference>
<feature type="region of interest" description="Disordered" evidence="3">
    <location>
        <begin position="473"/>
        <end position="517"/>
    </location>
</feature>
<accession>A0A7S2ZU10</accession>
<protein>
    <submittedName>
        <fullName evidence="4">Uncharacterized protein</fullName>
    </submittedName>
</protein>
<feature type="region of interest" description="Disordered" evidence="3">
    <location>
        <begin position="411"/>
        <end position="436"/>
    </location>
</feature>